<dbReference type="InterPro" id="IPR055414">
    <property type="entry name" value="LRR_R13L4/SHOC2-like"/>
</dbReference>
<dbReference type="STRING" id="52838.A0A4V4H884"/>
<evidence type="ECO:0000256" key="1">
    <source>
        <dbReference type="ARBA" id="ARBA00004236"/>
    </source>
</evidence>
<keyword evidence="2" id="KW-1003">Cell membrane</keyword>
<evidence type="ECO:0000259" key="9">
    <source>
        <dbReference type="Pfam" id="PF23598"/>
    </source>
</evidence>
<evidence type="ECO:0000256" key="5">
    <source>
        <dbReference type="ARBA" id="ARBA00022737"/>
    </source>
</evidence>
<evidence type="ECO:0000256" key="4">
    <source>
        <dbReference type="ARBA" id="ARBA00022729"/>
    </source>
</evidence>
<feature type="signal peptide" evidence="8">
    <location>
        <begin position="1"/>
        <end position="23"/>
    </location>
</feature>
<dbReference type="EMBL" id="PYDT01000003">
    <property type="protein sequence ID" value="THU66655.1"/>
    <property type="molecule type" value="Genomic_DNA"/>
</dbReference>
<keyword evidence="5" id="KW-0677">Repeat</keyword>
<proteinExistence type="predicted"/>
<dbReference type="Proteomes" id="UP000317650">
    <property type="component" value="Chromosome 5"/>
</dbReference>
<dbReference type="SUPFAM" id="SSF52058">
    <property type="entry name" value="L domain-like"/>
    <property type="match status" value="1"/>
</dbReference>
<gene>
    <name evidence="10" type="ORF">C4D60_Mb05t16440</name>
</gene>
<dbReference type="SMART" id="SM00369">
    <property type="entry name" value="LRR_TYP"/>
    <property type="match status" value="4"/>
</dbReference>
<keyword evidence="11" id="KW-1185">Reference proteome</keyword>
<evidence type="ECO:0000256" key="3">
    <source>
        <dbReference type="ARBA" id="ARBA00022614"/>
    </source>
</evidence>
<dbReference type="Gene3D" id="3.80.10.10">
    <property type="entry name" value="Ribonuclease Inhibitor"/>
    <property type="match status" value="1"/>
</dbReference>
<evidence type="ECO:0000256" key="6">
    <source>
        <dbReference type="ARBA" id="ARBA00023136"/>
    </source>
</evidence>
<dbReference type="GO" id="GO:0005886">
    <property type="term" value="C:plasma membrane"/>
    <property type="evidence" value="ECO:0007669"/>
    <property type="project" value="UniProtKB-SubCell"/>
</dbReference>
<evidence type="ECO:0000256" key="7">
    <source>
        <dbReference type="SAM" id="Phobius"/>
    </source>
</evidence>
<evidence type="ECO:0000313" key="10">
    <source>
        <dbReference type="EMBL" id="THU66655.1"/>
    </source>
</evidence>
<protein>
    <recommendedName>
        <fullName evidence="9">Disease resistance R13L4/SHOC-2-like LRR domain-containing protein</fullName>
    </recommendedName>
</protein>
<feature type="transmembrane region" description="Helical" evidence="7">
    <location>
        <begin position="451"/>
        <end position="470"/>
    </location>
</feature>
<name>A0A4V4H884_MUSBA</name>
<keyword evidence="4 8" id="KW-0732">Signal</keyword>
<dbReference type="PANTHER" id="PTHR48010:SF5">
    <property type="entry name" value="PROTEIN TOO MANY MOUTHS"/>
    <property type="match status" value="1"/>
</dbReference>
<comment type="subcellular location">
    <subcellularLocation>
        <location evidence="1">Cell membrane</location>
    </subcellularLocation>
</comment>
<sequence length="472" mass="51205">MAVDCSLLRSFLVLLLLLHHHLAFVVHATEEDQPPLPLLPAGEQEAAYLALESINPSIPWRSLYPDDLCLSGPHGIVCDLFPSSSASSAKADASPHIVELNFGYLSDFSSNPACGLNATLPTSLSSFPFLRKLFFYNCFTTTRASITRDFWNLSLAVEELVFHENPSLAGSLSGRVGGFIRLRRLIVSGTRIFGIIPPEVGNLQQLEQLVLSRNRLRGEIPGSIGQLGVLKVLDLCGNHIGGVLPAEIGRMTALVKLDLGSNRISGGVPPELGQLRQVELLDLSENRLTGGVPAALAEMANLRELHLSRNPLGGTIPEIWEKLGRILGIGMSRLGLVGNIPSSMGLLLGNVRYLAMDNNKLEGEVPEQFRRMEGSAVEINLENNGLRGRLPFSASFVGRLGSKLKLGGNRELCLGEDLASGIAGLRRCNKTAVPHTVLFTSGVSSSYISSLSYRDFLFLFLFLFLCIVLTRD</sequence>
<keyword evidence="3" id="KW-0433">Leucine-rich repeat</keyword>
<dbReference type="FunFam" id="3.80.10.10:FF:000299">
    <property type="entry name" value="Piriformospora indica-insensitive protein 2"/>
    <property type="match status" value="1"/>
</dbReference>
<dbReference type="AlphaFoldDB" id="A0A4V4H884"/>
<dbReference type="Pfam" id="PF23598">
    <property type="entry name" value="LRR_14"/>
    <property type="match status" value="1"/>
</dbReference>
<evidence type="ECO:0000313" key="11">
    <source>
        <dbReference type="Proteomes" id="UP000317650"/>
    </source>
</evidence>
<keyword evidence="6 7" id="KW-0472">Membrane</keyword>
<dbReference type="PANTHER" id="PTHR48010">
    <property type="entry name" value="OS05G0588300 PROTEIN"/>
    <property type="match status" value="1"/>
</dbReference>
<evidence type="ECO:0000256" key="8">
    <source>
        <dbReference type="SAM" id="SignalP"/>
    </source>
</evidence>
<accession>A0A4V4H884</accession>
<dbReference type="InterPro" id="IPR003591">
    <property type="entry name" value="Leu-rich_rpt_typical-subtyp"/>
</dbReference>
<feature type="chain" id="PRO_5020463900" description="Disease resistance R13L4/SHOC-2-like LRR domain-containing protein" evidence="8">
    <location>
        <begin position="24"/>
        <end position="472"/>
    </location>
</feature>
<keyword evidence="7" id="KW-1133">Transmembrane helix</keyword>
<reference evidence="10 11" key="1">
    <citation type="journal article" date="2019" name="Nat. Plants">
        <title>Genome sequencing of Musa balbisiana reveals subgenome evolution and function divergence in polyploid bananas.</title>
        <authorList>
            <person name="Yao X."/>
        </authorList>
    </citation>
    <scope>NUCLEOTIDE SEQUENCE [LARGE SCALE GENOMIC DNA]</scope>
    <source>
        <strain evidence="11">cv. DH-PKW</strain>
        <tissue evidence="10">Leaves</tissue>
    </source>
</reference>
<keyword evidence="7" id="KW-0812">Transmembrane</keyword>
<comment type="caution">
    <text evidence="10">The sequence shown here is derived from an EMBL/GenBank/DDBJ whole genome shotgun (WGS) entry which is preliminary data.</text>
</comment>
<organism evidence="10 11">
    <name type="scientific">Musa balbisiana</name>
    <name type="common">Banana</name>
    <dbReference type="NCBI Taxonomy" id="52838"/>
    <lineage>
        <taxon>Eukaryota</taxon>
        <taxon>Viridiplantae</taxon>
        <taxon>Streptophyta</taxon>
        <taxon>Embryophyta</taxon>
        <taxon>Tracheophyta</taxon>
        <taxon>Spermatophyta</taxon>
        <taxon>Magnoliopsida</taxon>
        <taxon>Liliopsida</taxon>
        <taxon>Zingiberales</taxon>
        <taxon>Musaceae</taxon>
        <taxon>Musa</taxon>
    </lineage>
</organism>
<dbReference type="InterPro" id="IPR050994">
    <property type="entry name" value="At_inactive_RLKs"/>
</dbReference>
<dbReference type="InterPro" id="IPR032675">
    <property type="entry name" value="LRR_dom_sf"/>
</dbReference>
<evidence type="ECO:0000256" key="2">
    <source>
        <dbReference type="ARBA" id="ARBA00022475"/>
    </source>
</evidence>
<feature type="domain" description="Disease resistance R13L4/SHOC-2-like LRR" evidence="9">
    <location>
        <begin position="175"/>
        <end position="356"/>
    </location>
</feature>